<keyword evidence="1" id="KW-0812">Transmembrane</keyword>
<feature type="signal peptide" evidence="2">
    <location>
        <begin position="1"/>
        <end position="23"/>
    </location>
</feature>
<keyword evidence="1" id="KW-1133">Transmembrane helix</keyword>
<keyword evidence="1" id="KW-0472">Membrane</keyword>
<evidence type="ECO:0008006" key="4">
    <source>
        <dbReference type="Google" id="ProtNLM"/>
    </source>
</evidence>
<comment type="caution">
    <text evidence="3">The sequence shown here is derived from an EMBL/GenBank/DDBJ whole genome shotgun (WGS) entry which is preliminary data.</text>
</comment>
<accession>A0A8S9HY21</accession>
<dbReference type="EMBL" id="QGKY02001250">
    <property type="protein sequence ID" value="KAF2561692.1"/>
    <property type="molecule type" value="Genomic_DNA"/>
</dbReference>
<sequence length="312" mass="34703">MSDLLRSDGWIVFLLRLVNGMAAACDSRETLASSVSRKVSAPSVSSEMSIHWYSNETSGFNPQESSPRAIFLGMSFSCGLTSRYKLVAADSIMKRRKRIIAVVSLAGREVFCFITYMYLLFFANQDVSEWMMMKSIMFVVVKSSRKLQSGNEIFMNVLLLLLSFSNDGLVPGEFIFALYQLFVAANLRWKSQEHLGDSWWLDRVRCLGCDLDRDGSYSLDFHTGNLPVSCGLLSRLGNVSELDGSSLRLSVSLLWIKTSAAGSDLLCRDDDFISLEIDISFVVSSETLASSVSREGVGSIVFERDVDSLVLE</sequence>
<name>A0A8S9HY21_BRACR</name>
<proteinExistence type="predicted"/>
<organism evidence="3">
    <name type="scientific">Brassica cretica</name>
    <name type="common">Mustard</name>
    <dbReference type="NCBI Taxonomy" id="69181"/>
    <lineage>
        <taxon>Eukaryota</taxon>
        <taxon>Viridiplantae</taxon>
        <taxon>Streptophyta</taxon>
        <taxon>Embryophyta</taxon>
        <taxon>Tracheophyta</taxon>
        <taxon>Spermatophyta</taxon>
        <taxon>Magnoliopsida</taxon>
        <taxon>eudicotyledons</taxon>
        <taxon>Gunneridae</taxon>
        <taxon>Pentapetalae</taxon>
        <taxon>rosids</taxon>
        <taxon>malvids</taxon>
        <taxon>Brassicales</taxon>
        <taxon>Brassicaceae</taxon>
        <taxon>Brassiceae</taxon>
        <taxon>Brassica</taxon>
    </lineage>
</organism>
<feature type="chain" id="PRO_5035821967" description="Secreted protein" evidence="2">
    <location>
        <begin position="24"/>
        <end position="312"/>
    </location>
</feature>
<protein>
    <recommendedName>
        <fullName evidence="4">Secreted protein</fullName>
    </recommendedName>
</protein>
<evidence type="ECO:0000256" key="2">
    <source>
        <dbReference type="SAM" id="SignalP"/>
    </source>
</evidence>
<keyword evidence="2" id="KW-0732">Signal</keyword>
<feature type="transmembrane region" description="Helical" evidence="1">
    <location>
        <begin position="99"/>
        <end position="123"/>
    </location>
</feature>
<dbReference type="AlphaFoldDB" id="A0A8S9HY21"/>
<evidence type="ECO:0000256" key="1">
    <source>
        <dbReference type="SAM" id="Phobius"/>
    </source>
</evidence>
<evidence type="ECO:0000313" key="3">
    <source>
        <dbReference type="EMBL" id="KAF2561692.1"/>
    </source>
</evidence>
<reference evidence="3" key="1">
    <citation type="submission" date="2019-12" db="EMBL/GenBank/DDBJ databases">
        <title>Genome sequencing and annotation of Brassica cretica.</title>
        <authorList>
            <person name="Studholme D.J."/>
            <person name="Sarris P.F."/>
        </authorList>
    </citation>
    <scope>NUCLEOTIDE SEQUENCE</scope>
    <source>
        <strain evidence="3">PFS-102/07</strain>
        <tissue evidence="3">Leaf</tissue>
    </source>
</reference>
<gene>
    <name evidence="3" type="ORF">F2Q70_00017593</name>
</gene>